<name>A0A6A3FYY9_9STRA</name>
<sequence length="62" mass="7666">MPPVTHVTRLGENATCSNEISMLRVEDYQRWLWLWGRRLWWMWVRLVLRQCYILCATSQWIL</sequence>
<dbReference type="EMBL" id="QXFV01013622">
    <property type="protein sequence ID" value="KAE8950729.1"/>
    <property type="molecule type" value="Genomic_DNA"/>
</dbReference>
<gene>
    <name evidence="1" type="ORF">PR001_g34030</name>
</gene>
<proteinExistence type="predicted"/>
<protein>
    <submittedName>
        <fullName evidence="1">Uncharacterized protein</fullName>
    </submittedName>
</protein>
<evidence type="ECO:0000313" key="2">
    <source>
        <dbReference type="Proteomes" id="UP000429607"/>
    </source>
</evidence>
<dbReference type="Proteomes" id="UP000429607">
    <property type="component" value="Unassembled WGS sequence"/>
</dbReference>
<comment type="caution">
    <text evidence="1">The sequence shown here is derived from an EMBL/GenBank/DDBJ whole genome shotgun (WGS) entry which is preliminary data.</text>
</comment>
<evidence type="ECO:0000313" key="1">
    <source>
        <dbReference type="EMBL" id="KAE8950729.1"/>
    </source>
</evidence>
<reference evidence="1 2" key="1">
    <citation type="submission" date="2018-09" db="EMBL/GenBank/DDBJ databases">
        <title>Genomic investigation of the strawberry pathogen Phytophthora fragariae indicates pathogenicity is determined by transcriptional variation in three key races.</title>
        <authorList>
            <person name="Adams T.M."/>
            <person name="Armitage A.D."/>
            <person name="Sobczyk M.K."/>
            <person name="Bates H.J."/>
            <person name="Dunwell J.M."/>
            <person name="Nellist C.F."/>
            <person name="Harrison R.J."/>
        </authorList>
    </citation>
    <scope>NUCLEOTIDE SEQUENCE [LARGE SCALE GENOMIC DNA]</scope>
    <source>
        <strain evidence="1 2">SCRP249</strain>
    </source>
</reference>
<dbReference type="AlphaFoldDB" id="A0A6A3FYY9"/>
<feature type="non-terminal residue" evidence="1">
    <location>
        <position position="62"/>
    </location>
</feature>
<accession>A0A6A3FYY9</accession>
<organism evidence="1 2">
    <name type="scientific">Phytophthora rubi</name>
    <dbReference type="NCBI Taxonomy" id="129364"/>
    <lineage>
        <taxon>Eukaryota</taxon>
        <taxon>Sar</taxon>
        <taxon>Stramenopiles</taxon>
        <taxon>Oomycota</taxon>
        <taxon>Peronosporomycetes</taxon>
        <taxon>Peronosporales</taxon>
        <taxon>Peronosporaceae</taxon>
        <taxon>Phytophthora</taxon>
    </lineage>
</organism>